<evidence type="ECO:0000256" key="3">
    <source>
        <dbReference type="ARBA" id="ARBA00022833"/>
    </source>
</evidence>
<dbReference type="InterPro" id="IPR036291">
    <property type="entry name" value="NAD(P)-bd_dom_sf"/>
</dbReference>
<dbReference type="InterPro" id="IPR050129">
    <property type="entry name" value="Zn_alcohol_dh"/>
</dbReference>
<dbReference type="AlphaFoldDB" id="A0A2U3NLW4"/>
<dbReference type="Gene3D" id="3.40.50.720">
    <property type="entry name" value="NAD(P)-binding Rossmann-like Domain"/>
    <property type="match status" value="1"/>
</dbReference>
<dbReference type="Pfam" id="PF00107">
    <property type="entry name" value="ADH_zinc_N"/>
    <property type="match status" value="1"/>
</dbReference>
<keyword evidence="2 5" id="KW-0479">Metal-binding</keyword>
<dbReference type="InterPro" id="IPR011032">
    <property type="entry name" value="GroES-like_sf"/>
</dbReference>
<keyword evidence="3 5" id="KW-0862">Zinc</keyword>
<dbReference type="PANTHER" id="PTHR43401">
    <property type="entry name" value="L-THREONINE 3-DEHYDROGENASE"/>
    <property type="match status" value="1"/>
</dbReference>
<gene>
    <name evidence="8" type="ORF">MRAB57_310</name>
</gene>
<evidence type="ECO:0000313" key="9">
    <source>
        <dbReference type="Proteomes" id="UP000240988"/>
    </source>
</evidence>
<dbReference type="STRING" id="1841860.GCA_900157375_00311"/>
<dbReference type="PANTHER" id="PTHR43401:SF2">
    <property type="entry name" value="L-THREONINE 3-DEHYDROGENASE"/>
    <property type="match status" value="1"/>
</dbReference>
<feature type="domain" description="Alcohol dehydrogenase-like N-terminal" evidence="7">
    <location>
        <begin position="27"/>
        <end position="96"/>
    </location>
</feature>
<reference evidence="8 9" key="1">
    <citation type="submission" date="2017-01" db="EMBL/GenBank/DDBJ databases">
        <authorList>
            <consortium name="Urmite Genomes"/>
        </authorList>
    </citation>
    <scope>NUCLEOTIDE SEQUENCE [LARGE SCALE GENOMIC DNA]</scope>
    <source>
        <strain evidence="8 9">AB57</strain>
    </source>
</reference>
<dbReference type="InterPro" id="IPR013154">
    <property type="entry name" value="ADH-like_N"/>
</dbReference>
<keyword evidence="9" id="KW-1185">Reference proteome</keyword>
<dbReference type="SUPFAM" id="SSF50129">
    <property type="entry name" value="GroES-like"/>
    <property type="match status" value="1"/>
</dbReference>
<feature type="domain" description="Alcohol dehydrogenase-like C-terminal" evidence="6">
    <location>
        <begin position="165"/>
        <end position="297"/>
    </location>
</feature>
<dbReference type="Gene3D" id="3.90.180.10">
    <property type="entry name" value="Medium-chain alcohol dehydrogenases, catalytic domain"/>
    <property type="match status" value="1"/>
</dbReference>
<evidence type="ECO:0000256" key="5">
    <source>
        <dbReference type="RuleBase" id="RU361277"/>
    </source>
</evidence>
<dbReference type="SUPFAM" id="SSF51735">
    <property type="entry name" value="NAD(P)-binding Rossmann-fold domains"/>
    <property type="match status" value="1"/>
</dbReference>
<dbReference type="GO" id="GO:0016491">
    <property type="term" value="F:oxidoreductase activity"/>
    <property type="evidence" value="ECO:0007669"/>
    <property type="project" value="UniProtKB-KW"/>
</dbReference>
<name>A0A2U3NLW4_9MYCO</name>
<dbReference type="InterPro" id="IPR013149">
    <property type="entry name" value="ADH-like_C"/>
</dbReference>
<dbReference type="EMBL" id="FUFA01000001">
    <property type="protein sequence ID" value="SPM32511.1"/>
    <property type="molecule type" value="Genomic_DNA"/>
</dbReference>
<evidence type="ECO:0000259" key="6">
    <source>
        <dbReference type="Pfam" id="PF00107"/>
    </source>
</evidence>
<proteinExistence type="inferred from homology"/>
<protein>
    <submittedName>
        <fullName evidence="8">Threonine dehydrogenase or related Zn-dependent dehydrogenase</fullName>
    </submittedName>
</protein>
<evidence type="ECO:0000259" key="7">
    <source>
        <dbReference type="Pfam" id="PF08240"/>
    </source>
</evidence>
<keyword evidence="4" id="KW-0560">Oxidoreductase</keyword>
<evidence type="ECO:0000256" key="2">
    <source>
        <dbReference type="ARBA" id="ARBA00022723"/>
    </source>
</evidence>
<comment type="cofactor">
    <cofactor evidence="1 5">
        <name>Zn(2+)</name>
        <dbReference type="ChEBI" id="CHEBI:29105"/>
    </cofactor>
</comment>
<organism evidence="8 9">
    <name type="scientific">Mycobacterium rhizamassiliense</name>
    <dbReference type="NCBI Taxonomy" id="1841860"/>
    <lineage>
        <taxon>Bacteria</taxon>
        <taxon>Bacillati</taxon>
        <taxon>Actinomycetota</taxon>
        <taxon>Actinomycetes</taxon>
        <taxon>Mycobacteriales</taxon>
        <taxon>Mycobacteriaceae</taxon>
        <taxon>Mycobacterium</taxon>
    </lineage>
</organism>
<dbReference type="Proteomes" id="UP000240988">
    <property type="component" value="Unassembled WGS sequence"/>
</dbReference>
<dbReference type="PROSITE" id="PS00059">
    <property type="entry name" value="ADH_ZINC"/>
    <property type="match status" value="1"/>
</dbReference>
<sequence>MTASMKVATVTGPGKAEVLDADHPQPGPDDVLVAMRACGICGSDAFYITIGGIPPRQGHTPLGHEPAGEVVEVGANVSGIAVGDHVVINPMATPGNIIGNGGAAGALADFLLIENAVRGKSLEVIPSHIPWEVAALNEPMAVARHGANQCKPKASDKVVIFGAGPIGLGATLAFKSLGVSHVVVVDLIPARLDKALQIGADAVINSADEDVVARLIELHGEGESGISGFSRRAGTNIYLDAAGVPAVVNTALAAAQKGATLGIVGVHKEPVPVEFVNVMSNEITIVGSMGYPDEIFEVTKDIVANWERYAMIVSHTIGFAHVGEALEMASTPGAADKVVVTF</sequence>
<comment type="similarity">
    <text evidence="5">Belongs to the zinc-containing alcohol dehydrogenase family.</text>
</comment>
<evidence type="ECO:0000256" key="4">
    <source>
        <dbReference type="ARBA" id="ARBA00023002"/>
    </source>
</evidence>
<evidence type="ECO:0000256" key="1">
    <source>
        <dbReference type="ARBA" id="ARBA00001947"/>
    </source>
</evidence>
<dbReference type="InterPro" id="IPR002328">
    <property type="entry name" value="ADH_Zn_CS"/>
</dbReference>
<dbReference type="GO" id="GO:0008270">
    <property type="term" value="F:zinc ion binding"/>
    <property type="evidence" value="ECO:0007669"/>
    <property type="project" value="InterPro"/>
</dbReference>
<dbReference type="Pfam" id="PF08240">
    <property type="entry name" value="ADH_N"/>
    <property type="match status" value="1"/>
</dbReference>
<accession>A0A2U3NLW4</accession>
<evidence type="ECO:0000313" key="8">
    <source>
        <dbReference type="EMBL" id="SPM32511.1"/>
    </source>
</evidence>